<dbReference type="PANTHER" id="PTHR12304:SF4">
    <property type="entry name" value="URIDINE NUCLEOSIDASE"/>
    <property type="match status" value="1"/>
</dbReference>
<evidence type="ECO:0000259" key="3">
    <source>
        <dbReference type="Pfam" id="PF01156"/>
    </source>
</evidence>
<dbReference type="Proteomes" id="UP000031390">
    <property type="component" value="Unassembled WGS sequence"/>
</dbReference>
<dbReference type="InterPro" id="IPR036452">
    <property type="entry name" value="Ribo_hydro-like"/>
</dbReference>
<sequence length="319" mass="34315">MAMNEKIRLIIDTDPGQDDAAAILAAHGLARRGLVDFLGMTVVAGNVGMALTAKNARIVCDWAGEEDFPVYAGAVKPLLRELETAEAVHGKTGLDGTALHEPRCPLQKQHAVAYLVETLSRAEDASMTLCPIGPLTNIALALSIAPEAVRAIKRIVLMGGNYFEAGNMTPAAEFNFFTDPHAAQIVLQSGAPITVLPLDVTHKAQITSERMNRLRRLKNANGSRLADILQSYERFDIQQFGLEGGPLHDPCAVICAVFPELFSGRMCRVDVETQSGLSTGACAVDWHGTTGKTPNALWITEVDADRMFEELTAAIAELP</sequence>
<dbReference type="GO" id="GO:0006152">
    <property type="term" value="P:purine nucleoside catabolic process"/>
    <property type="evidence" value="ECO:0007669"/>
    <property type="project" value="TreeGrafter"/>
</dbReference>
<dbReference type="InterPro" id="IPR001910">
    <property type="entry name" value="Inosine/uridine_hydrolase_dom"/>
</dbReference>
<feature type="domain" description="Inosine/uridine-preferring nucleoside hydrolase" evidence="3">
    <location>
        <begin position="9"/>
        <end position="309"/>
    </location>
</feature>
<dbReference type="Pfam" id="PF01156">
    <property type="entry name" value="IU_nuc_hydro"/>
    <property type="match status" value="1"/>
</dbReference>
<dbReference type="EMBL" id="CP094242">
    <property type="protein sequence ID" value="UNV88194.1"/>
    <property type="molecule type" value="Genomic_DNA"/>
</dbReference>
<accession>A0A0C1H209</accession>
<evidence type="ECO:0000313" key="6">
    <source>
        <dbReference type="Proteomes" id="UP000031390"/>
    </source>
</evidence>
<evidence type="ECO:0000313" key="5">
    <source>
        <dbReference type="EMBL" id="UNV88194.1"/>
    </source>
</evidence>
<dbReference type="PATRIC" id="fig|1056807.3.peg.507"/>
<evidence type="ECO:0000256" key="2">
    <source>
        <dbReference type="ARBA" id="ARBA00023295"/>
    </source>
</evidence>
<proteinExistence type="predicted"/>
<dbReference type="EMBL" id="JUFZ01000021">
    <property type="protein sequence ID" value="KIC11741.1"/>
    <property type="molecule type" value="Genomic_DNA"/>
</dbReference>
<keyword evidence="7" id="KW-1185">Reference proteome</keyword>
<gene>
    <name evidence="4" type="ORF">MCC93_05250</name>
    <name evidence="5" type="ORF">MON37_04510</name>
</gene>
<evidence type="ECO:0000313" key="4">
    <source>
        <dbReference type="EMBL" id="KIC11741.1"/>
    </source>
</evidence>
<dbReference type="GO" id="GO:0005829">
    <property type="term" value="C:cytosol"/>
    <property type="evidence" value="ECO:0007669"/>
    <property type="project" value="TreeGrafter"/>
</dbReference>
<reference evidence="4 6" key="1">
    <citation type="submission" date="2014-12" db="EMBL/GenBank/DDBJ databases">
        <title>Genome sequence of Morococcus cerebrosus.</title>
        <authorList>
            <person name="Shin S.-K."/>
            <person name="Yi H."/>
        </authorList>
    </citation>
    <scope>NUCLEOTIDE SEQUENCE [LARGE SCALE GENOMIC DNA]</scope>
    <source>
        <strain evidence="4 6">CIP 81.93</strain>
    </source>
</reference>
<dbReference type="CDD" id="cd02651">
    <property type="entry name" value="nuc_hydro_IU_UC_XIUA"/>
    <property type="match status" value="1"/>
</dbReference>
<dbReference type="AlphaFoldDB" id="A0A0C1H209"/>
<evidence type="ECO:0000256" key="1">
    <source>
        <dbReference type="ARBA" id="ARBA00022801"/>
    </source>
</evidence>
<dbReference type="Gene3D" id="3.90.245.10">
    <property type="entry name" value="Ribonucleoside hydrolase-like"/>
    <property type="match status" value="1"/>
</dbReference>
<name>A0A0C1H209_9NEIS</name>
<dbReference type="Proteomes" id="UP000829504">
    <property type="component" value="Chromosome"/>
</dbReference>
<dbReference type="RefSeq" id="WP_082013587.1">
    <property type="nucleotide sequence ID" value="NZ_CP094242.1"/>
</dbReference>
<reference evidence="5 7" key="2">
    <citation type="submission" date="2022-03" db="EMBL/GenBank/DDBJ databases">
        <title>Genome sequencing of Morococcus cerebrosus.</title>
        <authorList>
            <person name="Baek M.-G."/>
            <person name="Yi H."/>
        </authorList>
    </citation>
    <scope>NUCLEOTIDE SEQUENCE [LARGE SCALE GENOMIC DNA]</scope>
    <source>
        <strain evidence="5 7">CIP 81.93</strain>
    </source>
</reference>
<keyword evidence="2" id="KW-0326">Glycosidase</keyword>
<dbReference type="SUPFAM" id="SSF53590">
    <property type="entry name" value="Nucleoside hydrolase"/>
    <property type="match status" value="1"/>
</dbReference>
<dbReference type="InterPro" id="IPR023186">
    <property type="entry name" value="IUNH"/>
</dbReference>
<dbReference type="PANTHER" id="PTHR12304">
    <property type="entry name" value="INOSINE-URIDINE PREFERRING NUCLEOSIDE HYDROLASE"/>
    <property type="match status" value="1"/>
</dbReference>
<dbReference type="GO" id="GO:0008477">
    <property type="term" value="F:purine nucleosidase activity"/>
    <property type="evidence" value="ECO:0007669"/>
    <property type="project" value="TreeGrafter"/>
</dbReference>
<organism evidence="4 6">
    <name type="scientific">Morococcus cerebrosus</name>
    <dbReference type="NCBI Taxonomy" id="1056807"/>
    <lineage>
        <taxon>Bacteria</taxon>
        <taxon>Pseudomonadati</taxon>
        <taxon>Pseudomonadota</taxon>
        <taxon>Betaproteobacteria</taxon>
        <taxon>Neisseriales</taxon>
        <taxon>Neisseriaceae</taxon>
        <taxon>Morococcus</taxon>
    </lineage>
</organism>
<keyword evidence="1 5" id="KW-0378">Hydrolase</keyword>
<evidence type="ECO:0000313" key="7">
    <source>
        <dbReference type="Proteomes" id="UP000829504"/>
    </source>
</evidence>
<protein>
    <submittedName>
        <fullName evidence="5">Nucleoside hydrolase</fullName>
    </submittedName>
</protein>